<dbReference type="NCBIfam" id="TIGR00401">
    <property type="entry name" value="msrA"/>
    <property type="match status" value="1"/>
</dbReference>
<evidence type="ECO:0000313" key="9">
    <source>
        <dbReference type="EMBL" id="SDL03516.1"/>
    </source>
</evidence>
<dbReference type="GO" id="GO:0008113">
    <property type="term" value="F:peptide-methionine (S)-S-oxide reductase activity"/>
    <property type="evidence" value="ECO:0007669"/>
    <property type="project" value="UniProtKB-UniRule"/>
</dbReference>
<dbReference type="Gene3D" id="2.170.150.20">
    <property type="entry name" value="Peptide methionine sulfoxide reductase"/>
    <property type="match status" value="1"/>
</dbReference>
<dbReference type="Proteomes" id="UP000199050">
    <property type="component" value="Unassembled WGS sequence"/>
</dbReference>
<dbReference type="STRING" id="1174501.SAMN05216192_1689"/>
<dbReference type="PROSITE" id="PS51790">
    <property type="entry name" value="MSRB"/>
    <property type="match status" value="1"/>
</dbReference>
<reference evidence="10" key="1">
    <citation type="submission" date="2016-10" db="EMBL/GenBank/DDBJ databases">
        <authorList>
            <person name="Varghese N."/>
            <person name="Submissions S."/>
        </authorList>
    </citation>
    <scope>NUCLEOTIDE SEQUENCE [LARGE SCALE GENOMIC DNA]</scope>
    <source>
        <strain evidence="10">CGMCC 1.11012</strain>
    </source>
</reference>
<evidence type="ECO:0000256" key="4">
    <source>
        <dbReference type="ARBA" id="ARBA00047806"/>
    </source>
</evidence>
<dbReference type="Gene3D" id="3.30.1060.10">
    <property type="entry name" value="Peptide methionine sulphoxide reductase MsrA"/>
    <property type="match status" value="1"/>
</dbReference>
<dbReference type="AlphaFoldDB" id="A0A1G9GS44"/>
<dbReference type="PANTHER" id="PTHR43774">
    <property type="entry name" value="PEPTIDE METHIONINE SULFOXIDE REDUCTASE"/>
    <property type="match status" value="1"/>
</dbReference>
<feature type="active site" evidence="7">
    <location>
        <position position="20"/>
    </location>
</feature>
<keyword evidence="10" id="KW-1185">Reference proteome</keyword>
<feature type="domain" description="MsrB" evidence="8">
    <location>
        <begin position="186"/>
        <end position="308"/>
    </location>
</feature>
<proteinExistence type="inferred from homology"/>
<dbReference type="RefSeq" id="WP_090720036.1">
    <property type="nucleotide sequence ID" value="NZ_CBCSKY010000074.1"/>
</dbReference>
<comment type="function">
    <text evidence="7">Has an important function as a repair enzyme for proteins that have been inactivated by oxidation. Catalyzes the reversible oxidation-reduction of methionine sulfoxide in proteins to methionine.</text>
</comment>
<keyword evidence="3" id="KW-0511">Multifunctional enzyme</keyword>
<gene>
    <name evidence="7" type="primary">msrA</name>
    <name evidence="9" type="ORF">SAMN05216192_1689</name>
</gene>
<dbReference type="SUPFAM" id="SSF51316">
    <property type="entry name" value="Mss4-like"/>
    <property type="match status" value="1"/>
</dbReference>
<dbReference type="Pfam" id="PF01625">
    <property type="entry name" value="PMSR"/>
    <property type="match status" value="1"/>
</dbReference>
<dbReference type="InterPro" id="IPR011057">
    <property type="entry name" value="Mss4-like_sf"/>
</dbReference>
<dbReference type="HAMAP" id="MF_01401">
    <property type="entry name" value="MsrA"/>
    <property type="match status" value="1"/>
</dbReference>
<sequence>MNELQQAGQRLERATFAGGCFWCMVKPFDELPGIISVVSGYTGGHTGNPTYAEVGTETTGHIEAVQITFDPERFPYRRLLDIYWQLIDPTDRGGQFMDRGHSYRTAIFVHSEEQRAAAEASKAALQSEKRFKGPVVTEILQAAPFYPAEAEHQDYYKTHPLDYKLYLKSSGRDDFLERHWQRGEDRERLRDRLTALQYEVIRNKGTEPAYDNAYWDEYREGIYIDVLNGDPLFSSLDKFDSGTGWPSFAAPLEPGLIRREADLSGGAARTVLRSRLSGAYLGQLLYDGPEPGKLHYRVNSAALRFVPREELAAHGLERYLELFASGDKDRK</sequence>
<organism evidence="9 10">
    <name type="scientific">Paenibacillus typhae</name>
    <dbReference type="NCBI Taxonomy" id="1174501"/>
    <lineage>
        <taxon>Bacteria</taxon>
        <taxon>Bacillati</taxon>
        <taxon>Bacillota</taxon>
        <taxon>Bacilli</taxon>
        <taxon>Bacillales</taxon>
        <taxon>Paenibacillaceae</taxon>
        <taxon>Paenibacillus</taxon>
    </lineage>
</organism>
<keyword evidence="2 7" id="KW-0560">Oxidoreductase</keyword>
<dbReference type="GO" id="GO:0033744">
    <property type="term" value="F:L-methionine:thioredoxin-disulfide S-oxidoreductase activity"/>
    <property type="evidence" value="ECO:0007669"/>
    <property type="project" value="RHEA"/>
</dbReference>
<dbReference type="InterPro" id="IPR002579">
    <property type="entry name" value="Met_Sox_Rdtase_MsrB_dom"/>
</dbReference>
<dbReference type="Pfam" id="PF01641">
    <property type="entry name" value="SelR"/>
    <property type="match status" value="1"/>
</dbReference>
<accession>A0A1G9GS44</accession>
<comment type="catalytic activity">
    <reaction evidence="4 7">
        <text>L-methionyl-[protein] + [thioredoxin]-disulfide + H2O = L-methionyl-(S)-S-oxide-[protein] + [thioredoxin]-dithiol</text>
        <dbReference type="Rhea" id="RHEA:14217"/>
        <dbReference type="Rhea" id="RHEA-COMP:10698"/>
        <dbReference type="Rhea" id="RHEA-COMP:10700"/>
        <dbReference type="Rhea" id="RHEA-COMP:12313"/>
        <dbReference type="Rhea" id="RHEA-COMP:12315"/>
        <dbReference type="ChEBI" id="CHEBI:15377"/>
        <dbReference type="ChEBI" id="CHEBI:16044"/>
        <dbReference type="ChEBI" id="CHEBI:29950"/>
        <dbReference type="ChEBI" id="CHEBI:44120"/>
        <dbReference type="ChEBI" id="CHEBI:50058"/>
        <dbReference type="EC" id="1.8.4.11"/>
    </reaction>
</comment>
<name>A0A1G9GS44_9BACL</name>
<evidence type="ECO:0000256" key="1">
    <source>
        <dbReference type="ARBA" id="ARBA00005591"/>
    </source>
</evidence>
<evidence type="ECO:0000256" key="5">
    <source>
        <dbReference type="ARBA" id="ARBA00048488"/>
    </source>
</evidence>
<dbReference type="OrthoDB" id="4174719at2"/>
<dbReference type="SUPFAM" id="SSF55068">
    <property type="entry name" value="Peptide methionine sulfoxide reductase"/>
    <property type="match status" value="1"/>
</dbReference>
<evidence type="ECO:0000256" key="7">
    <source>
        <dbReference type="HAMAP-Rule" id="MF_01401"/>
    </source>
</evidence>
<evidence type="ECO:0000256" key="6">
    <source>
        <dbReference type="ARBA" id="ARBA00048782"/>
    </source>
</evidence>
<comment type="catalytic activity">
    <reaction evidence="6 7">
        <text>[thioredoxin]-disulfide + L-methionine + H2O = L-methionine (S)-S-oxide + [thioredoxin]-dithiol</text>
        <dbReference type="Rhea" id="RHEA:19993"/>
        <dbReference type="Rhea" id="RHEA-COMP:10698"/>
        <dbReference type="Rhea" id="RHEA-COMP:10700"/>
        <dbReference type="ChEBI" id="CHEBI:15377"/>
        <dbReference type="ChEBI" id="CHEBI:29950"/>
        <dbReference type="ChEBI" id="CHEBI:50058"/>
        <dbReference type="ChEBI" id="CHEBI:57844"/>
        <dbReference type="ChEBI" id="CHEBI:58772"/>
        <dbReference type="EC" id="1.8.4.11"/>
    </reaction>
</comment>
<evidence type="ECO:0000256" key="3">
    <source>
        <dbReference type="ARBA" id="ARBA00023268"/>
    </source>
</evidence>
<dbReference type="EC" id="1.8.4.11" evidence="7"/>
<protein>
    <recommendedName>
        <fullName evidence="7">Peptide methionine sulfoxide reductase MsrA</fullName>
        <shortName evidence="7">Protein-methionine-S-oxide reductase</shortName>
        <ecNumber evidence="7">1.8.4.11</ecNumber>
    </recommendedName>
    <alternativeName>
        <fullName evidence="7">Peptide-methionine (S)-S-oxide reductase</fullName>
        <shortName evidence="7">Peptide Met(O) reductase</shortName>
    </alternativeName>
</protein>
<dbReference type="InterPro" id="IPR036509">
    <property type="entry name" value="Met_Sox_Rdtase_MsrA_sf"/>
</dbReference>
<dbReference type="GO" id="GO:0033743">
    <property type="term" value="F:peptide-methionine (R)-S-oxide reductase activity"/>
    <property type="evidence" value="ECO:0007669"/>
    <property type="project" value="UniProtKB-EC"/>
</dbReference>
<dbReference type="NCBIfam" id="TIGR00357">
    <property type="entry name" value="peptide-methionine (R)-S-oxide reductase MsrB"/>
    <property type="match status" value="1"/>
</dbReference>
<comment type="similarity">
    <text evidence="1 7">Belongs to the MsrA Met sulfoxide reductase family.</text>
</comment>
<dbReference type="EMBL" id="FNDX01000068">
    <property type="protein sequence ID" value="SDL03516.1"/>
    <property type="molecule type" value="Genomic_DNA"/>
</dbReference>
<evidence type="ECO:0000313" key="10">
    <source>
        <dbReference type="Proteomes" id="UP000199050"/>
    </source>
</evidence>
<dbReference type="PANTHER" id="PTHR43774:SF1">
    <property type="entry name" value="PEPTIDE METHIONINE SULFOXIDE REDUCTASE MSRA 2"/>
    <property type="match status" value="1"/>
</dbReference>
<evidence type="ECO:0000256" key="2">
    <source>
        <dbReference type="ARBA" id="ARBA00023002"/>
    </source>
</evidence>
<evidence type="ECO:0000259" key="8">
    <source>
        <dbReference type="PROSITE" id="PS51790"/>
    </source>
</evidence>
<dbReference type="InterPro" id="IPR002569">
    <property type="entry name" value="Met_Sox_Rdtase_MsrA_dom"/>
</dbReference>
<comment type="catalytic activity">
    <reaction evidence="5">
        <text>L-methionyl-[protein] + [thioredoxin]-disulfide + H2O = L-methionyl-(R)-S-oxide-[protein] + [thioredoxin]-dithiol</text>
        <dbReference type="Rhea" id="RHEA:24164"/>
        <dbReference type="Rhea" id="RHEA-COMP:10698"/>
        <dbReference type="Rhea" id="RHEA-COMP:10700"/>
        <dbReference type="Rhea" id="RHEA-COMP:12313"/>
        <dbReference type="Rhea" id="RHEA-COMP:12314"/>
        <dbReference type="ChEBI" id="CHEBI:15377"/>
        <dbReference type="ChEBI" id="CHEBI:16044"/>
        <dbReference type="ChEBI" id="CHEBI:29950"/>
        <dbReference type="ChEBI" id="CHEBI:45764"/>
        <dbReference type="ChEBI" id="CHEBI:50058"/>
        <dbReference type="EC" id="1.8.4.12"/>
    </reaction>
</comment>